<evidence type="ECO:0000256" key="3">
    <source>
        <dbReference type="SAM" id="Coils"/>
    </source>
</evidence>
<keyword evidence="2" id="KW-0812">Transmembrane</keyword>
<dbReference type="Proteomes" id="UP001252186">
    <property type="component" value="Unassembled WGS sequence"/>
</dbReference>
<dbReference type="Gene3D" id="1.20.1600.10">
    <property type="entry name" value="Outer membrane efflux proteins (OEP)"/>
    <property type="match status" value="1"/>
</dbReference>
<dbReference type="InterPro" id="IPR003423">
    <property type="entry name" value="OMP_efflux"/>
</dbReference>
<dbReference type="Gene3D" id="2.20.200.10">
    <property type="entry name" value="Outer membrane efflux proteins (OEP)"/>
    <property type="match status" value="1"/>
</dbReference>
<feature type="coiled-coil region" evidence="3">
    <location>
        <begin position="374"/>
        <end position="404"/>
    </location>
</feature>
<keyword evidence="2" id="KW-0472">Membrane</keyword>
<keyword evidence="3" id="KW-0175">Coiled coil</keyword>
<dbReference type="EMBL" id="JAVRHV010000009">
    <property type="protein sequence ID" value="MDT0554279.1"/>
    <property type="molecule type" value="Genomic_DNA"/>
</dbReference>
<protein>
    <submittedName>
        <fullName evidence="5">Efflux transporter outer membrane subunit</fullName>
    </submittedName>
</protein>
<dbReference type="SUPFAM" id="SSF56954">
    <property type="entry name" value="Outer membrane efflux proteins (OEP)"/>
    <property type="match status" value="1"/>
</dbReference>
<dbReference type="Pfam" id="PF02321">
    <property type="entry name" value="OEP"/>
    <property type="match status" value="2"/>
</dbReference>
<evidence type="ECO:0000313" key="5">
    <source>
        <dbReference type="EMBL" id="MDT0554279.1"/>
    </source>
</evidence>
<dbReference type="PANTHER" id="PTHR30203">
    <property type="entry name" value="OUTER MEMBRANE CATION EFFLUX PROTEIN"/>
    <property type="match status" value="1"/>
</dbReference>
<evidence type="ECO:0000256" key="1">
    <source>
        <dbReference type="ARBA" id="ARBA00007613"/>
    </source>
</evidence>
<keyword evidence="2" id="KW-0564">Palmitate</keyword>
<dbReference type="InterPro" id="IPR010131">
    <property type="entry name" value="MdtP/NodT-like"/>
</dbReference>
<keyword evidence="2" id="KW-1134">Transmembrane beta strand</keyword>
<accession>A0ABU2Y9E5</accession>
<name>A0ABU2Y9E5_9FLAO</name>
<dbReference type="RefSeq" id="WP_311594366.1">
    <property type="nucleotide sequence ID" value="NZ_JAVRHV010000009.1"/>
</dbReference>
<organism evidence="5 6">
    <name type="scientific">Urechidicola vernalis</name>
    <dbReference type="NCBI Taxonomy" id="3075600"/>
    <lineage>
        <taxon>Bacteria</taxon>
        <taxon>Pseudomonadati</taxon>
        <taxon>Bacteroidota</taxon>
        <taxon>Flavobacteriia</taxon>
        <taxon>Flavobacteriales</taxon>
        <taxon>Flavobacteriaceae</taxon>
        <taxon>Urechidicola</taxon>
    </lineage>
</organism>
<evidence type="ECO:0000256" key="4">
    <source>
        <dbReference type="SAM" id="MobiDB-lite"/>
    </source>
</evidence>
<gene>
    <name evidence="5" type="ORF">RM519_13540</name>
</gene>
<comment type="subcellular location">
    <subcellularLocation>
        <location evidence="2">Cell membrane</location>
        <topology evidence="2">Lipid-anchor</topology>
    </subcellularLocation>
</comment>
<sequence>MRNYLYKVAVLLILGLVIQACSVGPNYRKPEPINTVSSFRYGAEQTDSIINLKWWELFNDPILDTLVVKALANNKNVLIAASRVEQARENVKFKKADNKPSINYNGAANRTNMLLGVPTNPASTFSVTGNASWEIDFWGKYRRSNEAAKADLLSSFYGKRAVQIAVITEVATNYFNLLDYRTQLGIAQKTYASRDSILQIIQARFDQGYTHVIDVNQAQIQKAIAQSAVPQLKRFVAFTENNLSVLLGESPKSIETYANLKEYDLPKKVPNGIPSDILLRRPDVLQAEQNYRSQNAYIGVAQAMRFPSISLTGLLGTGSTELSTLLDNGLGWGISAGITGPLFQFGKNARRVDIEREKAKQSLLTYEYTVLTSLQDVNNSLVEIETLVNELQAKEDRMRAANNASYLSSRRYIEGVTSYLEVIENQRQEFDAELSYSENFQSLLNAHVSLYKSLGGGWISQSEIDKYAQQLADEQEVDVSTINKDSLFYNGQIVDLVLSKEEEQARKDAKKAQRKLERQQKKEDRQNK</sequence>
<evidence type="ECO:0000256" key="2">
    <source>
        <dbReference type="RuleBase" id="RU362097"/>
    </source>
</evidence>
<reference evidence="5 6" key="1">
    <citation type="submission" date="2023-09" db="EMBL/GenBank/DDBJ databases">
        <authorList>
            <person name="Rey-Velasco X."/>
        </authorList>
    </citation>
    <scope>NUCLEOTIDE SEQUENCE [LARGE SCALE GENOMIC DNA]</scope>
    <source>
        <strain evidence="5 6">P050</strain>
    </source>
</reference>
<keyword evidence="6" id="KW-1185">Reference proteome</keyword>
<evidence type="ECO:0000313" key="6">
    <source>
        <dbReference type="Proteomes" id="UP001252186"/>
    </source>
</evidence>
<proteinExistence type="inferred from homology"/>
<dbReference type="PROSITE" id="PS51257">
    <property type="entry name" value="PROKAR_LIPOPROTEIN"/>
    <property type="match status" value="1"/>
</dbReference>
<comment type="similarity">
    <text evidence="1 2">Belongs to the outer membrane factor (OMF) (TC 1.B.17) family.</text>
</comment>
<comment type="caution">
    <text evidence="5">The sequence shown here is derived from an EMBL/GenBank/DDBJ whole genome shotgun (WGS) entry which is preliminary data.</text>
</comment>
<keyword evidence="2" id="KW-0449">Lipoprotein</keyword>
<dbReference type="PANTHER" id="PTHR30203:SF33">
    <property type="entry name" value="BLR4455 PROTEIN"/>
    <property type="match status" value="1"/>
</dbReference>
<dbReference type="NCBIfam" id="TIGR01845">
    <property type="entry name" value="outer_NodT"/>
    <property type="match status" value="1"/>
</dbReference>
<feature type="region of interest" description="Disordered" evidence="4">
    <location>
        <begin position="507"/>
        <end position="528"/>
    </location>
</feature>